<reference evidence="6 7" key="1">
    <citation type="submission" date="2015-09" db="EMBL/GenBank/DDBJ databases">
        <authorList>
            <consortium name="Pathogen Informatics"/>
        </authorList>
    </citation>
    <scope>NUCLEOTIDE SEQUENCE [LARGE SCALE GENOMIC DNA]</scope>
    <source>
        <strain evidence="6 7">2789STDY5834876</strain>
    </source>
</reference>
<dbReference type="Pfam" id="PF13416">
    <property type="entry name" value="SBP_bac_8"/>
    <property type="match status" value="1"/>
</dbReference>
<dbReference type="Proteomes" id="UP000095544">
    <property type="component" value="Unassembled WGS sequence"/>
</dbReference>
<dbReference type="OrthoDB" id="41208at2"/>
<evidence type="ECO:0000313" key="6">
    <source>
        <dbReference type="EMBL" id="CUO74158.1"/>
    </source>
</evidence>
<dbReference type="EMBL" id="CYZU01000031">
    <property type="protein sequence ID" value="CUO74158.1"/>
    <property type="molecule type" value="Genomic_DNA"/>
</dbReference>
<dbReference type="RefSeq" id="WP_050640221.1">
    <property type="nucleotide sequence ID" value="NZ_CABKUE010000008.1"/>
</dbReference>
<evidence type="ECO:0000256" key="4">
    <source>
        <dbReference type="SAM" id="MobiDB-lite"/>
    </source>
</evidence>
<gene>
    <name evidence="6" type="primary">mdxE_6</name>
    <name evidence="6" type="ORF">ERS852491_03152</name>
</gene>
<protein>
    <submittedName>
        <fullName evidence="6">Maltodextrin-binding protein mdxE</fullName>
    </submittedName>
</protein>
<dbReference type="AlphaFoldDB" id="A0A174HLX7"/>
<evidence type="ECO:0000313" key="7">
    <source>
        <dbReference type="Proteomes" id="UP000095544"/>
    </source>
</evidence>
<evidence type="ECO:0000256" key="2">
    <source>
        <dbReference type="ARBA" id="ARBA00022448"/>
    </source>
</evidence>
<accession>A0A174HLX7</accession>
<keyword evidence="3 5" id="KW-0732">Signal</keyword>
<keyword evidence="2" id="KW-0813">Transport</keyword>
<dbReference type="PANTHER" id="PTHR30061">
    <property type="entry name" value="MALTOSE-BINDING PERIPLASMIC PROTEIN"/>
    <property type="match status" value="1"/>
</dbReference>
<feature type="signal peptide" evidence="5">
    <location>
        <begin position="1"/>
        <end position="19"/>
    </location>
</feature>
<name>A0A174HLX7_9FIRM</name>
<proteinExistence type="inferred from homology"/>
<dbReference type="PROSITE" id="PS51257">
    <property type="entry name" value="PROKAR_LIPOPROTEIN"/>
    <property type="match status" value="1"/>
</dbReference>
<dbReference type="STRING" id="39482.ERS852491_03152"/>
<organism evidence="6 7">
    <name type="scientific">Faecalicatena contorta</name>
    <dbReference type="NCBI Taxonomy" id="39482"/>
    <lineage>
        <taxon>Bacteria</taxon>
        <taxon>Bacillati</taxon>
        <taxon>Bacillota</taxon>
        <taxon>Clostridia</taxon>
        <taxon>Lachnospirales</taxon>
        <taxon>Lachnospiraceae</taxon>
        <taxon>Faecalicatena</taxon>
    </lineage>
</organism>
<dbReference type="Gene3D" id="3.40.190.10">
    <property type="entry name" value="Periplasmic binding protein-like II"/>
    <property type="match status" value="2"/>
</dbReference>
<dbReference type="GO" id="GO:0055052">
    <property type="term" value="C:ATP-binding cassette (ABC) transporter complex, substrate-binding subunit-containing"/>
    <property type="evidence" value="ECO:0007669"/>
    <property type="project" value="TreeGrafter"/>
</dbReference>
<dbReference type="CDD" id="cd14748">
    <property type="entry name" value="PBP2_UgpB"/>
    <property type="match status" value="1"/>
</dbReference>
<dbReference type="InterPro" id="IPR006059">
    <property type="entry name" value="SBP"/>
</dbReference>
<sequence>MKKVVSMILVAMMTLSLIAGCGKGSADSSSKEGESAQDTKRTEAKSSGDIVEVEIWEYFEDLEHEYFSDIMNKWGEENGYRFKIVQYPYADLNKQYTLGMVSGELPDLTMINNCDTASYVEMGMLQDITEQVDAWGQKENFYETSLNTTTIDGKLYGLPYNSNCLALYYDEDQLKEAGVEVPKTWDELAAAAQKLTQESQYGFALSLVNNDEGTFQYFPFLYSSGADMYSMGSADAVSSMQFLKDMIDAGAMSSEVINWSQADVCQQFMQGNAAMMINGPWQVPTLEGNVPDKNWKCAPIPIDKEQASALGGEGFSVVKGADLEKIWPVMEFMMDKDTLADWDHAVGKLPPRKDAVDKYTDWSEDPVLQVFFDQLNYAAVLGPDVSWPEISTAIYTALQETMTGQKTAENACKDAQTTIDGLVKK</sequence>
<feature type="chain" id="PRO_5038850238" evidence="5">
    <location>
        <begin position="20"/>
        <end position="425"/>
    </location>
</feature>
<dbReference type="GO" id="GO:1901982">
    <property type="term" value="F:maltose binding"/>
    <property type="evidence" value="ECO:0007669"/>
    <property type="project" value="TreeGrafter"/>
</dbReference>
<evidence type="ECO:0000256" key="5">
    <source>
        <dbReference type="SAM" id="SignalP"/>
    </source>
</evidence>
<feature type="region of interest" description="Disordered" evidence="4">
    <location>
        <begin position="24"/>
        <end position="45"/>
    </location>
</feature>
<comment type="similarity">
    <text evidence="1">Belongs to the bacterial solute-binding protein 1 family.</text>
</comment>
<dbReference type="PANTHER" id="PTHR30061:SF50">
    <property type="entry name" value="MALTOSE_MALTODEXTRIN-BINDING PERIPLASMIC PROTEIN"/>
    <property type="match status" value="1"/>
</dbReference>
<dbReference type="GO" id="GO:0015768">
    <property type="term" value="P:maltose transport"/>
    <property type="evidence" value="ECO:0007669"/>
    <property type="project" value="TreeGrafter"/>
</dbReference>
<evidence type="ECO:0000256" key="1">
    <source>
        <dbReference type="ARBA" id="ARBA00008520"/>
    </source>
</evidence>
<dbReference type="SUPFAM" id="SSF53850">
    <property type="entry name" value="Periplasmic binding protein-like II"/>
    <property type="match status" value="1"/>
</dbReference>
<dbReference type="GO" id="GO:0042956">
    <property type="term" value="P:maltodextrin transmembrane transport"/>
    <property type="evidence" value="ECO:0007669"/>
    <property type="project" value="TreeGrafter"/>
</dbReference>
<feature type="compositionally biased region" description="Basic and acidic residues" evidence="4">
    <location>
        <begin position="29"/>
        <end position="45"/>
    </location>
</feature>
<evidence type="ECO:0000256" key="3">
    <source>
        <dbReference type="ARBA" id="ARBA00022729"/>
    </source>
</evidence>